<dbReference type="KEGG" id="fki:FK004_11670"/>
<feature type="region of interest" description="Disordered" evidence="2">
    <location>
        <begin position="1391"/>
        <end position="1412"/>
    </location>
</feature>
<keyword evidence="1" id="KW-0677">Repeat</keyword>
<feature type="domain" description="Teneurin-like YD-shell" evidence="4">
    <location>
        <begin position="619"/>
        <end position="825"/>
    </location>
</feature>
<dbReference type="RefSeq" id="WP_108737394.1">
    <property type="nucleotide sequence ID" value="NZ_CP020919.1"/>
</dbReference>
<evidence type="ECO:0000259" key="4">
    <source>
        <dbReference type="Pfam" id="PF25023"/>
    </source>
</evidence>
<name>A0A2S1LQ90_9FLAO</name>
<dbReference type="InterPro" id="IPR006530">
    <property type="entry name" value="YD"/>
</dbReference>
<feature type="domain" description="Teneurin-like YD-shell" evidence="4">
    <location>
        <begin position="1087"/>
        <end position="1345"/>
    </location>
</feature>
<evidence type="ECO:0000256" key="2">
    <source>
        <dbReference type="SAM" id="MobiDB-lite"/>
    </source>
</evidence>
<accession>A0A2S1LQ90</accession>
<feature type="compositionally biased region" description="Basic residues" evidence="2">
    <location>
        <begin position="1391"/>
        <end position="1401"/>
    </location>
</feature>
<sequence>MEKESKYADKSYHEKVSQQLAITTAKETQGISTNITTAQSTYNNKNLSTSTKATALALNAVDTGIQAFGAITGMVDGVLGAALMPMLEGLGMKGMASLPISKQLDPVLGIDIHMVTIPPSPAPIPMPHPYIGMLFRPKDFLAAAIASIIPPPPAPPAMSDTATDGEQTDANIAQGLTVAHTAATMIVGMIGATVKIGGFVPRAVASTPTKNIPHFPMGAGFHPVYSRMCSKDNGHALLGSLLALADGDPIGGGGTHLHNSCQDIGIFSPHTFRPTKNKDDTTKIGLKLFLPTSMIIPIPTSGLIITNPIPAPFNPITMLKKMLRATLGKFVGGKLHKLVNKKIGSGKLQNMLHKSICTVTGHPVDVATGNFFTDEEDFFLPGPIALSWERTYYSKSDYQGPLGNGWHHAYDMAIHIDDETNTVTVRLADGRPIAFEKPSPKVSTFNKAEQLELFVDNTNRLYLWDIKENLYYYFTPNSYSELHLLQTVTNANGFALFFGYDTNGFLTKIIDAAHRELTVTNDNQGRIVTITAPHPTLDNQSFAIATYEYDAIGNLMKQTNAENDSMHFEYQGRLMTKEIWRNGLNWYFEYDGTAPGARCVHTWGDGDIYKHKLLFEEGKTIVTDSRGYDIEYYHKNGLVYKRIDPNGAINQWLYDKDNQLLSQTDPLENAYLYGYDNRGNQIQTTNPMGGTETTEYSFLHKNLPSLVQTPLGAKWKWKYDSNGNTIEVINPNNATTKIEYQNGLPNTIIDYLGNKTLLEYDQNYNLIQITEPTGAITLYTYDSLGRNTTTQNTKHAKQKLFYDLLGRVTQVEDFDGNKIKLQYDGIDNLLQYKDAQTEVSYTYKGMWKMTARHQNQKNTLFFYNKEEQLIRIENDHQPYTFKRDSVGNVVEESPFDNIVRLYKHDLAGNVLQKEIENHESILVPNTKTNYEYNKLGNIQKITYTDGVEHLFDYNPAGLLISAINPASEVTLAYNTLGTITQETQNGTTITNTYNAVGQRTNLQSSLGANLDLEYNELGQLSKMKTQQDWQSSFGYDQMGLEIQRLLPGQVQQTTTRDALGRPTEQLVGHASKRVKSRKYQWGINNQLKQIIDSTTGATNFTYNKNGHLTEAQYADGSTQNRYPDSLGNLYETPEKKDRAYARDGKLEKKGSWHYKYDNLGNLIEKYKKTGSLFSFKEEHWFYEWNSAGMLKTVQRPDGNYVNFAYDAFGRRIYKQFKKTFTNFVWDGNVPLHEWKSFETQDVLTDRVITWIFEEDSYSPIAKIKKDKQYSIVNDHLGTPIEAYAEDGKSIWERELNSNGKVLKEKGTIGTCPFLFQGQYYDEEVELAYNRFRYYDPEEGRYISQDPIGLLSGEFGFYNYVHDTNGWIDVLGLVRTYSARVQALPEHLRDRPKWRKKTKKHLDKTNPKRNGNFIDVKTDKEITGKKVIGHQNETWKEYQDNPANHTKTRKQVIDDYNNVNNLGYEDATQSSIDGGTFNGLEN</sequence>
<gene>
    <name evidence="5" type="ORF">FK004_11670</name>
</gene>
<protein>
    <recommendedName>
        <fullName evidence="7">Type IV secretion protein Rhs</fullName>
    </recommendedName>
</protein>
<dbReference type="InterPro" id="IPR022385">
    <property type="entry name" value="Rhs_assc_core"/>
</dbReference>
<dbReference type="InterPro" id="IPR050708">
    <property type="entry name" value="T6SS_VgrG/RHS"/>
</dbReference>
<dbReference type="InterPro" id="IPR056823">
    <property type="entry name" value="TEN-like_YD-shell"/>
</dbReference>
<dbReference type="Gene3D" id="2.180.10.10">
    <property type="entry name" value="RHS repeat-associated core"/>
    <property type="match status" value="3"/>
</dbReference>
<dbReference type="Pfam" id="PF25023">
    <property type="entry name" value="TEN_YD-shell"/>
    <property type="match status" value="2"/>
</dbReference>
<reference evidence="5 6" key="1">
    <citation type="submission" date="2017-04" db="EMBL/GenBank/DDBJ databases">
        <title>Complete genome sequence of Flavobacterium kingsejong AJ004.</title>
        <authorList>
            <person name="Lee P.C."/>
        </authorList>
    </citation>
    <scope>NUCLEOTIDE SEQUENCE [LARGE SCALE GENOMIC DNA]</scope>
    <source>
        <strain evidence="5 6">AJ004</strain>
    </source>
</reference>
<evidence type="ECO:0000259" key="3">
    <source>
        <dbReference type="Pfam" id="PF20148"/>
    </source>
</evidence>
<dbReference type="NCBIfam" id="TIGR03696">
    <property type="entry name" value="Rhs_assc_core"/>
    <property type="match status" value="1"/>
</dbReference>
<dbReference type="PANTHER" id="PTHR32305">
    <property type="match status" value="1"/>
</dbReference>
<proteinExistence type="predicted"/>
<dbReference type="OrthoDB" id="9765204at2"/>
<evidence type="ECO:0008006" key="7">
    <source>
        <dbReference type="Google" id="ProtNLM"/>
    </source>
</evidence>
<dbReference type="PANTHER" id="PTHR32305:SF15">
    <property type="entry name" value="PROTEIN RHSA-RELATED"/>
    <property type="match status" value="1"/>
</dbReference>
<organism evidence="5 6">
    <name type="scientific">Flavobacterium kingsejongi</name>
    <dbReference type="NCBI Taxonomy" id="1678728"/>
    <lineage>
        <taxon>Bacteria</taxon>
        <taxon>Pseudomonadati</taxon>
        <taxon>Bacteroidota</taxon>
        <taxon>Flavobacteriia</taxon>
        <taxon>Flavobacteriales</taxon>
        <taxon>Flavobacteriaceae</taxon>
        <taxon>Flavobacterium</taxon>
    </lineage>
</organism>
<dbReference type="NCBIfam" id="TIGR01643">
    <property type="entry name" value="YD_repeat_2x"/>
    <property type="match status" value="2"/>
</dbReference>
<evidence type="ECO:0000256" key="1">
    <source>
        <dbReference type="ARBA" id="ARBA00022737"/>
    </source>
</evidence>
<keyword evidence="6" id="KW-1185">Reference proteome</keyword>
<dbReference type="InterPro" id="IPR045351">
    <property type="entry name" value="DUF6531"/>
</dbReference>
<dbReference type="EMBL" id="CP020919">
    <property type="protein sequence ID" value="AWG25832.1"/>
    <property type="molecule type" value="Genomic_DNA"/>
</dbReference>
<dbReference type="Proteomes" id="UP000244677">
    <property type="component" value="Chromosome"/>
</dbReference>
<dbReference type="Pfam" id="PF20148">
    <property type="entry name" value="DUF6531"/>
    <property type="match status" value="1"/>
</dbReference>
<evidence type="ECO:0000313" key="6">
    <source>
        <dbReference type="Proteomes" id="UP000244677"/>
    </source>
</evidence>
<evidence type="ECO:0000313" key="5">
    <source>
        <dbReference type="EMBL" id="AWG25832.1"/>
    </source>
</evidence>
<feature type="domain" description="DUF6531" evidence="3">
    <location>
        <begin position="361"/>
        <end position="435"/>
    </location>
</feature>